<feature type="transmembrane region" description="Helical" evidence="10">
    <location>
        <begin position="596"/>
        <end position="614"/>
    </location>
</feature>
<dbReference type="Proteomes" id="UP000541444">
    <property type="component" value="Unassembled WGS sequence"/>
</dbReference>
<feature type="transmembrane region" description="Helical" evidence="10">
    <location>
        <begin position="50"/>
        <end position="69"/>
    </location>
</feature>
<dbReference type="GO" id="GO:0016760">
    <property type="term" value="F:cellulose synthase (UDP-forming) activity"/>
    <property type="evidence" value="ECO:0007669"/>
    <property type="project" value="InterPro"/>
</dbReference>
<comment type="subcellular location">
    <subcellularLocation>
        <location evidence="1">Endomembrane system</location>
        <topology evidence="1">Multi-pass membrane protein</topology>
    </subcellularLocation>
</comment>
<dbReference type="SUPFAM" id="SSF53448">
    <property type="entry name" value="Nucleotide-diphospho-sugar transferases"/>
    <property type="match status" value="1"/>
</dbReference>
<sequence>MEDSRLSIIKVPQRLRAINRAFTLIRLIPMLALLYYRVSSLIFSHKSISVFPWILISISELIVGFLWLLDQSFAWQPISRAVFPENISKELPPIDVYICTADPEKEPVLNVMNTVVSSMSLDYPPEKLNVYLSDDAGSPITLCAIKAAALFAKSWIPFCRKHKLMTCSPELYFDILKTDQPKQGNEFLVEEKEIKEKYNVLKEQVENAGRNKTPPTKDRPSHIEIIHDDYEMNVRSDDLTNMPRLVYVAREKRHDEPHHYKAGALNTLLRVSGVMSNSPYILVLDCDMYCNDPSSARQAMCFHLDTMITKSLAFVQFPQRFYKLSKNDIYDSQLRTVFKRLWQGMDGIQGPVLSGTGFYLKRRALYGGLTQEKGWKSTYLYPPRPAFLGCPPTNMNDALVQGMKWMSELFRMSISKFSPFTYGLTSRMPILQSMCYGYFMLSPLYCIPMSLSAMVPQLCLLSGTTVYPKVSDPWFIWFVIYFTGGICHHLFDVFNTGESFNVWWNEMRMWWIKCVTCNIFGCLDAIMNIIGIKKRELKLTNKAVDKDELEKYKKGNFELQGGKIFLVPLVILVLLNIVSFIGGIVRVVTQGSFDEMFGQVFLSFFISILNYPIIKEMVTRKKNATA</sequence>
<evidence type="ECO:0000256" key="9">
    <source>
        <dbReference type="PIRSR" id="PIRSR605150-3"/>
    </source>
</evidence>
<feature type="binding site" evidence="9">
    <location>
        <position position="261"/>
    </location>
    <ligand>
        <name>Mn(2+)</name>
        <dbReference type="ChEBI" id="CHEBI:29035"/>
    </ligand>
</feature>
<dbReference type="Gene3D" id="3.90.550.10">
    <property type="entry name" value="Spore Coat Polysaccharide Biosynthesis Protein SpsA, Chain A"/>
    <property type="match status" value="1"/>
</dbReference>
<dbReference type="GO" id="GO:0071555">
    <property type="term" value="P:cell wall organization"/>
    <property type="evidence" value="ECO:0007669"/>
    <property type="project" value="UniProtKB-KW"/>
</dbReference>
<accession>A0A7J7P6B0</accession>
<keyword evidence="6 10" id="KW-0472">Membrane</keyword>
<dbReference type="GO" id="GO:0030244">
    <property type="term" value="P:cellulose biosynthetic process"/>
    <property type="evidence" value="ECO:0007669"/>
    <property type="project" value="InterPro"/>
</dbReference>
<evidence type="ECO:0000256" key="6">
    <source>
        <dbReference type="ARBA" id="ARBA00023136"/>
    </source>
</evidence>
<dbReference type="AlphaFoldDB" id="A0A7J7P6B0"/>
<organism evidence="11 12">
    <name type="scientific">Kingdonia uniflora</name>
    <dbReference type="NCBI Taxonomy" id="39325"/>
    <lineage>
        <taxon>Eukaryota</taxon>
        <taxon>Viridiplantae</taxon>
        <taxon>Streptophyta</taxon>
        <taxon>Embryophyta</taxon>
        <taxon>Tracheophyta</taxon>
        <taxon>Spermatophyta</taxon>
        <taxon>Magnoliopsida</taxon>
        <taxon>Ranunculales</taxon>
        <taxon>Circaeasteraceae</taxon>
        <taxon>Kingdonia</taxon>
    </lineage>
</organism>
<proteinExistence type="predicted"/>
<name>A0A7J7P6B0_9MAGN</name>
<feature type="binding site" evidence="8">
    <location>
        <position position="135"/>
    </location>
    <ligand>
        <name>UDP-alpha-D-glucose</name>
        <dbReference type="ChEBI" id="CHEBI:58885"/>
    </ligand>
</feature>
<protein>
    <submittedName>
        <fullName evidence="11">Uncharacterized protein</fullName>
    </submittedName>
</protein>
<keyword evidence="7" id="KW-0961">Cell wall biogenesis/degradation</keyword>
<dbReference type="InterPro" id="IPR005150">
    <property type="entry name" value="Cellulose_synth"/>
</dbReference>
<evidence type="ECO:0000313" key="11">
    <source>
        <dbReference type="EMBL" id="KAF6174664.1"/>
    </source>
</evidence>
<feature type="transmembrane region" description="Helical" evidence="10">
    <location>
        <begin position="564"/>
        <end position="584"/>
    </location>
</feature>
<reference evidence="11 12" key="1">
    <citation type="journal article" date="2020" name="IScience">
        <title>Genome Sequencing of the Endangered Kingdonia uniflora (Circaeasteraceae, Ranunculales) Reveals Potential Mechanisms of Evolutionary Specialization.</title>
        <authorList>
            <person name="Sun Y."/>
            <person name="Deng T."/>
            <person name="Zhang A."/>
            <person name="Moore M.J."/>
            <person name="Landis J.B."/>
            <person name="Lin N."/>
            <person name="Zhang H."/>
            <person name="Zhang X."/>
            <person name="Huang J."/>
            <person name="Zhang X."/>
            <person name="Sun H."/>
            <person name="Wang H."/>
        </authorList>
    </citation>
    <scope>NUCLEOTIDE SEQUENCE [LARGE SCALE GENOMIC DNA]</scope>
    <source>
        <strain evidence="11">TB1705</strain>
        <tissue evidence="11">Leaf</tissue>
    </source>
</reference>
<keyword evidence="5 10" id="KW-1133">Transmembrane helix</keyword>
<dbReference type="GO" id="GO:0012505">
    <property type="term" value="C:endomembrane system"/>
    <property type="evidence" value="ECO:0007669"/>
    <property type="project" value="UniProtKB-SubCell"/>
</dbReference>
<dbReference type="GO" id="GO:0016020">
    <property type="term" value="C:membrane"/>
    <property type="evidence" value="ECO:0007669"/>
    <property type="project" value="InterPro"/>
</dbReference>
<feature type="transmembrane region" description="Helical" evidence="10">
    <location>
        <begin position="21"/>
        <end position="38"/>
    </location>
</feature>
<evidence type="ECO:0000256" key="1">
    <source>
        <dbReference type="ARBA" id="ARBA00004127"/>
    </source>
</evidence>
<feature type="transmembrane region" description="Helical" evidence="10">
    <location>
        <begin position="474"/>
        <end position="491"/>
    </location>
</feature>
<evidence type="ECO:0000256" key="7">
    <source>
        <dbReference type="ARBA" id="ARBA00023316"/>
    </source>
</evidence>
<evidence type="ECO:0000313" key="12">
    <source>
        <dbReference type="Proteomes" id="UP000541444"/>
    </source>
</evidence>
<evidence type="ECO:0000256" key="5">
    <source>
        <dbReference type="ARBA" id="ARBA00022989"/>
    </source>
</evidence>
<feature type="transmembrane region" description="Helical" evidence="10">
    <location>
        <begin position="447"/>
        <end position="467"/>
    </location>
</feature>
<evidence type="ECO:0000256" key="8">
    <source>
        <dbReference type="PIRSR" id="PIRSR605150-2"/>
    </source>
</evidence>
<feature type="binding site" evidence="8">
    <location>
        <position position="106"/>
    </location>
    <ligand>
        <name>UDP-alpha-D-glucose</name>
        <dbReference type="ChEBI" id="CHEBI:58885"/>
    </ligand>
</feature>
<dbReference type="InterPro" id="IPR029044">
    <property type="entry name" value="Nucleotide-diphossugar_trans"/>
</dbReference>
<evidence type="ECO:0000256" key="3">
    <source>
        <dbReference type="ARBA" id="ARBA00022679"/>
    </source>
</evidence>
<gene>
    <name evidence="11" type="ORF">GIB67_006316</name>
</gene>
<comment type="caution">
    <text evidence="11">The sequence shown here is derived from an EMBL/GenBank/DDBJ whole genome shotgun (WGS) entry which is preliminary data.</text>
</comment>
<evidence type="ECO:0000256" key="4">
    <source>
        <dbReference type="ARBA" id="ARBA00022692"/>
    </source>
</evidence>
<dbReference type="OrthoDB" id="72851at2759"/>
<keyword evidence="2" id="KW-0328">Glycosyltransferase</keyword>
<keyword evidence="4 10" id="KW-0812">Transmembrane</keyword>
<feature type="binding site" evidence="9">
    <location>
        <position position="285"/>
    </location>
    <ligand>
        <name>Mn(2+)</name>
        <dbReference type="ChEBI" id="CHEBI:29035"/>
    </ligand>
</feature>
<evidence type="ECO:0000256" key="2">
    <source>
        <dbReference type="ARBA" id="ARBA00022676"/>
    </source>
</evidence>
<feature type="binding site" evidence="8">
    <location>
        <position position="105"/>
    </location>
    <ligand>
        <name>UDP-alpha-D-glucose</name>
        <dbReference type="ChEBI" id="CHEBI:58885"/>
    </ligand>
</feature>
<dbReference type="Pfam" id="PF03552">
    <property type="entry name" value="Cellulose_synt"/>
    <property type="match status" value="2"/>
</dbReference>
<evidence type="ECO:0000256" key="10">
    <source>
        <dbReference type="SAM" id="Phobius"/>
    </source>
</evidence>
<keyword evidence="3" id="KW-0808">Transferase</keyword>
<keyword evidence="12" id="KW-1185">Reference proteome</keyword>
<dbReference type="PANTHER" id="PTHR13301">
    <property type="entry name" value="X-BOX TRANSCRIPTION FACTOR-RELATED"/>
    <property type="match status" value="1"/>
</dbReference>
<dbReference type="EMBL" id="JACGCM010000252">
    <property type="protein sequence ID" value="KAF6174664.1"/>
    <property type="molecule type" value="Genomic_DNA"/>
</dbReference>